<dbReference type="FunFam" id="2.60.40.10:FF:000625">
    <property type="entry name" value="Vascular cell adhesion molecule 1"/>
    <property type="match status" value="1"/>
</dbReference>
<feature type="domain" description="Ig-like" evidence="13">
    <location>
        <begin position="311"/>
        <end position="399"/>
    </location>
</feature>
<dbReference type="SMART" id="SM00408">
    <property type="entry name" value="IGc2"/>
    <property type="match status" value="3"/>
</dbReference>
<dbReference type="AlphaFoldDB" id="A0A7K7LTH2"/>
<reference evidence="14 15" key="1">
    <citation type="submission" date="2019-09" db="EMBL/GenBank/DDBJ databases">
        <title>Bird 10,000 Genomes (B10K) Project - Family phase.</title>
        <authorList>
            <person name="Zhang G."/>
        </authorList>
    </citation>
    <scope>NUCLEOTIDE SEQUENCE [LARGE SCALE GENOMIC DNA]</scope>
    <source>
        <strain evidence="14">OUT-0037</strain>
        <tissue evidence="14">Liver</tissue>
    </source>
</reference>
<keyword evidence="9" id="KW-1015">Disulfide bond</keyword>
<dbReference type="InterPro" id="IPR047012">
    <property type="entry name" value="ICAM_VCAM"/>
</dbReference>
<dbReference type="InterPro" id="IPR003989">
    <property type="entry name" value="VCAM-1"/>
</dbReference>
<dbReference type="SUPFAM" id="SSF48726">
    <property type="entry name" value="Immunoglobulin"/>
    <property type="match status" value="4"/>
</dbReference>
<dbReference type="CDD" id="cd00096">
    <property type="entry name" value="Ig"/>
    <property type="match status" value="1"/>
</dbReference>
<accession>A0A7K7LTH2</accession>
<dbReference type="InterPro" id="IPR013783">
    <property type="entry name" value="Ig-like_fold"/>
</dbReference>
<feature type="transmembrane region" description="Helical" evidence="12">
    <location>
        <begin position="488"/>
        <end position="512"/>
    </location>
</feature>
<keyword evidence="4" id="KW-0732">Signal</keyword>
<dbReference type="PANTHER" id="PTHR13771:SF14">
    <property type="entry name" value="VASCULAR CELL ADHESION PROTEIN 1"/>
    <property type="match status" value="1"/>
</dbReference>
<comment type="caution">
    <text evidence="14">The sequence shown here is derived from an EMBL/GenBank/DDBJ whole genome shotgun (WGS) entry which is preliminary data.</text>
</comment>
<evidence type="ECO:0000256" key="12">
    <source>
        <dbReference type="SAM" id="Phobius"/>
    </source>
</evidence>
<evidence type="ECO:0000256" key="4">
    <source>
        <dbReference type="ARBA" id="ARBA00022729"/>
    </source>
</evidence>
<evidence type="ECO:0000256" key="9">
    <source>
        <dbReference type="ARBA" id="ARBA00023157"/>
    </source>
</evidence>
<evidence type="ECO:0000256" key="10">
    <source>
        <dbReference type="ARBA" id="ARBA00023180"/>
    </source>
</evidence>
<keyword evidence="2" id="KW-1003">Cell membrane</keyword>
<dbReference type="EMBL" id="VZSR01000245">
    <property type="protein sequence ID" value="NWZ33879.1"/>
    <property type="molecule type" value="Genomic_DNA"/>
</dbReference>
<evidence type="ECO:0000256" key="11">
    <source>
        <dbReference type="ARBA" id="ARBA00023319"/>
    </source>
</evidence>
<dbReference type="InterPro" id="IPR003599">
    <property type="entry name" value="Ig_sub"/>
</dbReference>
<dbReference type="Pfam" id="PF13927">
    <property type="entry name" value="Ig_3"/>
    <property type="match status" value="1"/>
</dbReference>
<dbReference type="PANTHER" id="PTHR13771">
    <property type="entry name" value="INTERCELLULAR ADHESION MOLECULE"/>
    <property type="match status" value="1"/>
</dbReference>
<keyword evidence="6" id="KW-0130">Cell adhesion</keyword>
<keyword evidence="11" id="KW-0393">Immunoglobulin domain</keyword>
<dbReference type="InterPro" id="IPR036179">
    <property type="entry name" value="Ig-like_dom_sf"/>
</dbReference>
<keyword evidence="3 12" id="KW-0812">Transmembrane</keyword>
<evidence type="ECO:0000313" key="15">
    <source>
        <dbReference type="Proteomes" id="UP000540762"/>
    </source>
</evidence>
<dbReference type="PRINTS" id="PR01472">
    <property type="entry name" value="ICAMVCAM1"/>
</dbReference>
<protein>
    <submittedName>
        <fullName evidence="14">VCAM1 protein</fullName>
    </submittedName>
</protein>
<keyword evidence="5" id="KW-0677">Repeat</keyword>
<keyword evidence="10" id="KW-0325">Glycoprotein</keyword>
<evidence type="ECO:0000256" key="1">
    <source>
        <dbReference type="ARBA" id="ARBA00004251"/>
    </source>
</evidence>
<dbReference type="Pfam" id="PF07679">
    <property type="entry name" value="I-set"/>
    <property type="match status" value="2"/>
</dbReference>
<keyword evidence="15" id="KW-1185">Reference proteome</keyword>
<evidence type="ECO:0000313" key="14">
    <source>
        <dbReference type="EMBL" id="NWZ33879.1"/>
    </source>
</evidence>
<evidence type="ECO:0000256" key="5">
    <source>
        <dbReference type="ARBA" id="ARBA00022737"/>
    </source>
</evidence>
<evidence type="ECO:0000256" key="7">
    <source>
        <dbReference type="ARBA" id="ARBA00022989"/>
    </source>
</evidence>
<dbReference type="InterPro" id="IPR008424">
    <property type="entry name" value="Ig_C2-set"/>
</dbReference>
<feature type="domain" description="Ig-like" evidence="13">
    <location>
        <begin position="37"/>
        <end position="107"/>
    </location>
</feature>
<evidence type="ECO:0000256" key="2">
    <source>
        <dbReference type="ARBA" id="ARBA00022475"/>
    </source>
</evidence>
<evidence type="ECO:0000259" key="13">
    <source>
        <dbReference type="PROSITE" id="PS50835"/>
    </source>
</evidence>
<dbReference type="InterPro" id="IPR007110">
    <property type="entry name" value="Ig-like_dom"/>
</dbReference>
<keyword evidence="7 12" id="KW-1133">Transmembrane helix</keyword>
<dbReference type="GO" id="GO:0098609">
    <property type="term" value="P:cell-cell adhesion"/>
    <property type="evidence" value="ECO:0007669"/>
    <property type="project" value="InterPro"/>
</dbReference>
<sequence length="532" mass="58514">RKTKVEKAAELMCVFTFVVKAFEMEIIPAGRTVAQIGGTLTLTCNTTGCASPSFSWRTQMDSPLGGKVINHRTHSTLTMNPVSIVNAHSYLCTVICNEREKKEKSVKVELYSFPSDPIIEISPSLVAGEPATVICKIPDVYPSDHLEVLLEKDGRVLYEKGFFEDDRTNTETKIVTYTFRPMAEDIGKEITCVARLPIDDMDFEPKERTSSQKLNANFGPQNTVITASPGNSPMEGDTLNLTCVTQSNPPAQIVWSKYLAEGSIQHLIKNNVLSIPHVHFNDSGLYICEVINLVTNKTEKATVDIIIQDGPKNTMITVIPTAALKEGETVTLKCTSSGNPAPVISWNKKKATGESEKISKNATLTIQNLKSQDLGLYECEAYNQYGKEEKAVKLYVQVSLQNITVLVYPAENVKEVENITVTYSTCTLRDGPGKSPSGEIILPSVNGNFILCSVTKNYTSIYILRIFSEVGTTLQRMRELLLEEPDQMIPLIIAFSSVAAVAVPAVAILIYVSRQAKVNGSYSLVKALRLKV</sequence>
<dbReference type="PRINTS" id="PR01474">
    <property type="entry name" value="VCAM1"/>
</dbReference>
<dbReference type="GO" id="GO:0005178">
    <property type="term" value="F:integrin binding"/>
    <property type="evidence" value="ECO:0007669"/>
    <property type="project" value="InterPro"/>
</dbReference>
<dbReference type="FunFam" id="2.60.40.10:FF:000005">
    <property type="entry name" value="Neuronal cell adhesion molecule"/>
    <property type="match status" value="1"/>
</dbReference>
<name>A0A7K7LTH2_9PASS</name>
<proteinExistence type="predicted"/>
<gene>
    <name evidence="14" type="primary">Vcam1</name>
    <name evidence="14" type="ORF">BRAATR_R11296</name>
</gene>
<dbReference type="Proteomes" id="UP000540762">
    <property type="component" value="Unassembled WGS sequence"/>
</dbReference>
<feature type="non-terminal residue" evidence="14">
    <location>
        <position position="1"/>
    </location>
</feature>
<dbReference type="InterPro" id="IPR003598">
    <property type="entry name" value="Ig_sub2"/>
</dbReference>
<organism evidence="14 15">
    <name type="scientific">Brachypodius melanocephalos</name>
    <name type="common">black-headed bulbul</name>
    <dbReference type="NCBI Taxonomy" id="3235156"/>
    <lineage>
        <taxon>Eukaryota</taxon>
        <taxon>Metazoa</taxon>
        <taxon>Chordata</taxon>
        <taxon>Craniata</taxon>
        <taxon>Vertebrata</taxon>
        <taxon>Euteleostomi</taxon>
        <taxon>Archelosauria</taxon>
        <taxon>Archosauria</taxon>
        <taxon>Dinosauria</taxon>
        <taxon>Saurischia</taxon>
        <taxon>Theropoda</taxon>
        <taxon>Coelurosauria</taxon>
        <taxon>Aves</taxon>
        <taxon>Neognathae</taxon>
        <taxon>Neoaves</taxon>
        <taxon>Telluraves</taxon>
        <taxon>Australaves</taxon>
        <taxon>Passeriformes</taxon>
        <taxon>Sylvioidea</taxon>
        <taxon>Pycnonotidae</taxon>
        <taxon>Brachypodius</taxon>
    </lineage>
</organism>
<dbReference type="InterPro" id="IPR003987">
    <property type="entry name" value="ICAM_VCAM_N"/>
</dbReference>
<dbReference type="Pfam" id="PF05790">
    <property type="entry name" value="C2-set"/>
    <property type="match status" value="1"/>
</dbReference>
<feature type="domain" description="Ig-like" evidence="13">
    <location>
        <begin position="220"/>
        <end position="304"/>
    </location>
</feature>
<evidence type="ECO:0000256" key="8">
    <source>
        <dbReference type="ARBA" id="ARBA00023136"/>
    </source>
</evidence>
<dbReference type="GO" id="GO:0005886">
    <property type="term" value="C:plasma membrane"/>
    <property type="evidence" value="ECO:0007669"/>
    <property type="project" value="UniProtKB-SubCell"/>
</dbReference>
<evidence type="ECO:0000256" key="3">
    <source>
        <dbReference type="ARBA" id="ARBA00022692"/>
    </source>
</evidence>
<keyword evidence="8 12" id="KW-0472">Membrane</keyword>
<dbReference type="PROSITE" id="PS50835">
    <property type="entry name" value="IG_LIKE"/>
    <property type="match status" value="3"/>
</dbReference>
<dbReference type="InterPro" id="IPR013098">
    <property type="entry name" value="Ig_I-set"/>
</dbReference>
<dbReference type="Gene3D" id="2.60.40.10">
    <property type="entry name" value="Immunoglobulins"/>
    <property type="match status" value="4"/>
</dbReference>
<dbReference type="SMART" id="SM00409">
    <property type="entry name" value="IG"/>
    <property type="match status" value="3"/>
</dbReference>
<comment type="subcellular location">
    <subcellularLocation>
        <location evidence="1">Cell membrane</location>
        <topology evidence="1">Single-pass type I membrane protein</topology>
    </subcellularLocation>
</comment>
<feature type="non-terminal residue" evidence="14">
    <location>
        <position position="532"/>
    </location>
</feature>
<evidence type="ECO:0000256" key="6">
    <source>
        <dbReference type="ARBA" id="ARBA00022889"/>
    </source>
</evidence>